<dbReference type="RefSeq" id="WP_021289354.1">
    <property type="nucleotide sequence ID" value="NZ_BNER01000003.1"/>
</dbReference>
<comment type="caution">
    <text evidence="3">The sequence shown here is derived from an EMBL/GenBank/DDBJ whole genome shotgun (WGS) entry which is preliminary data.</text>
</comment>
<organism evidence="3 4">
    <name type="scientific">Virgibacillus massiliensis</name>
    <dbReference type="NCBI Taxonomy" id="1462526"/>
    <lineage>
        <taxon>Bacteria</taxon>
        <taxon>Bacillati</taxon>
        <taxon>Bacillota</taxon>
        <taxon>Bacilli</taxon>
        <taxon>Bacillales</taxon>
        <taxon>Bacillaceae</taxon>
        <taxon>Virgibacillus</taxon>
    </lineage>
</organism>
<name>A0A024Q8C1_9BACI</name>
<protein>
    <recommendedName>
        <fullName evidence="2">HTH merR-type domain-containing protein</fullName>
    </recommendedName>
</protein>
<dbReference type="GO" id="GO:0006355">
    <property type="term" value="P:regulation of DNA-templated transcription"/>
    <property type="evidence" value="ECO:0007669"/>
    <property type="project" value="InterPro"/>
</dbReference>
<sequence length="173" mass="20279">MELLSLNGLSHIVGVPKNTAATWVEEFNMYVPKTQQQDVMYYLPEAIDVLKFIKKCKYKNYKKPDILKRLANRSFPIRVESTIEDVQMTFEQGNYRENILTVMQTIGMTVSNVANQEKSIQSLQEEQKKRMKIAEQQSKEINDLREQIESLKQAITPANEYEMKKESFARMFE</sequence>
<reference evidence="3 4" key="1">
    <citation type="submission" date="2014-03" db="EMBL/GenBank/DDBJ databases">
        <authorList>
            <person name="Urmite Genomes U."/>
        </authorList>
    </citation>
    <scope>NUCLEOTIDE SEQUENCE [LARGE SCALE GENOMIC DNA]</scope>
    <source>
        <strain evidence="3 4">Vm-5</strain>
    </source>
</reference>
<dbReference type="InterPro" id="IPR000551">
    <property type="entry name" value="MerR-type_HTH_dom"/>
</dbReference>
<feature type="domain" description="HTH merR-type" evidence="2">
    <location>
        <begin position="5"/>
        <end position="69"/>
    </location>
</feature>
<evidence type="ECO:0000313" key="4">
    <source>
        <dbReference type="Proteomes" id="UP000028875"/>
    </source>
</evidence>
<accession>A0A024Q8C1</accession>
<reference evidence="4" key="2">
    <citation type="submission" date="2014-05" db="EMBL/GenBank/DDBJ databases">
        <title>Draft genome sequence of Virgibacillus massiliensis Vm-5.</title>
        <authorList>
            <person name="Khelaifia S."/>
            <person name="Croce O."/>
            <person name="Lagier J.C."/>
            <person name="Raoult D."/>
        </authorList>
    </citation>
    <scope>NUCLEOTIDE SEQUENCE [LARGE SCALE GENOMIC DNA]</scope>
    <source>
        <strain evidence="4">Vm-5</strain>
    </source>
</reference>
<dbReference type="OrthoDB" id="2703750at2"/>
<evidence type="ECO:0000313" key="3">
    <source>
        <dbReference type="EMBL" id="CDQ38749.1"/>
    </source>
</evidence>
<keyword evidence="1" id="KW-0175">Coiled coil</keyword>
<evidence type="ECO:0000256" key="1">
    <source>
        <dbReference type="SAM" id="Coils"/>
    </source>
</evidence>
<evidence type="ECO:0000259" key="2">
    <source>
        <dbReference type="Pfam" id="PF13411"/>
    </source>
</evidence>
<dbReference type="Proteomes" id="UP000028875">
    <property type="component" value="Unassembled WGS sequence"/>
</dbReference>
<feature type="coiled-coil region" evidence="1">
    <location>
        <begin position="124"/>
        <end position="154"/>
    </location>
</feature>
<dbReference type="EMBL" id="CCDP010000001">
    <property type="protein sequence ID" value="CDQ38749.1"/>
    <property type="molecule type" value="Genomic_DNA"/>
</dbReference>
<keyword evidence="4" id="KW-1185">Reference proteome</keyword>
<dbReference type="Pfam" id="PF13411">
    <property type="entry name" value="MerR_1"/>
    <property type="match status" value="1"/>
</dbReference>
<dbReference type="GO" id="GO:0003677">
    <property type="term" value="F:DNA binding"/>
    <property type="evidence" value="ECO:0007669"/>
    <property type="project" value="InterPro"/>
</dbReference>
<dbReference type="Gene3D" id="1.10.1660.10">
    <property type="match status" value="1"/>
</dbReference>
<proteinExistence type="predicted"/>
<gene>
    <name evidence="3" type="ORF">BN990_01022</name>
</gene>
<dbReference type="STRING" id="1462526.BN990_01022"/>
<dbReference type="eggNOG" id="ENOG50330F0">
    <property type="taxonomic scope" value="Bacteria"/>
</dbReference>
<dbReference type="AlphaFoldDB" id="A0A024Q8C1"/>